<keyword evidence="1" id="KW-0175">Coiled coil</keyword>
<dbReference type="GO" id="GO:0007165">
    <property type="term" value="P:signal transduction"/>
    <property type="evidence" value="ECO:0007669"/>
    <property type="project" value="InterPro"/>
</dbReference>
<feature type="region of interest" description="Disordered" evidence="2">
    <location>
        <begin position="81"/>
        <end position="134"/>
    </location>
</feature>
<feature type="transmembrane region" description="Helical" evidence="3">
    <location>
        <begin position="53"/>
        <end position="75"/>
    </location>
</feature>
<evidence type="ECO:0000256" key="1">
    <source>
        <dbReference type="SAM" id="Coils"/>
    </source>
</evidence>
<dbReference type="WBParaSite" id="PDA_v2.g20928.t1">
    <property type="protein sequence ID" value="PDA_v2.g20928.t1"/>
    <property type="gene ID" value="PDA_v2.g20928"/>
</dbReference>
<organism evidence="4 5">
    <name type="scientific">Panagrolaimus davidi</name>
    <dbReference type="NCBI Taxonomy" id="227884"/>
    <lineage>
        <taxon>Eukaryota</taxon>
        <taxon>Metazoa</taxon>
        <taxon>Ecdysozoa</taxon>
        <taxon>Nematoda</taxon>
        <taxon>Chromadorea</taxon>
        <taxon>Rhabditida</taxon>
        <taxon>Tylenchina</taxon>
        <taxon>Panagrolaimomorpha</taxon>
        <taxon>Panagrolaimoidea</taxon>
        <taxon>Panagrolaimidae</taxon>
        <taxon>Panagrolaimus</taxon>
    </lineage>
</organism>
<dbReference type="InterPro" id="IPR015988">
    <property type="entry name" value="STAT_TF_CC"/>
</dbReference>
<sequence>MGNHTLIKGSPSSQNTWKTVFKEGWNETVLNSHLDTTTAAVVSEAQNEGSYTVLYFIIGIMCVTIFVFAAIGMMVNRRKRKPSSENIEMTDNPQHSINFESLNDENQPPLPAPHSSSSSAAAAPTPKRTKLTSSTSILPRLSEIVQDLFFVIQSTDRASNEQKFTLADVREKEVFEDCGLSLAQRAKLEVGAAVQFIDTDGDYTDGTVIFKGTEAQAEAYHQSLNRPVVVEEEAGGYNDINDGQSAQKIVVLENKVQVLENTVACLQQQQQNFSIELQELKNRLNKVQGTERTPKVSKVIKADKLQTMVNGVVREIIAIPNYITFLTNKINTYRAASNAILCNGQDLRPLLVSNSAFFIAHFSDANSCGLALLYILIGQNNANQAFVSNMFYTQGPRNRGGQLKPCCSFPVTSAFYRGLDFLVANAFVPDHRLNFLTKAREYVNQNVNTVRSHNRGVKEFGIVNPNGPVFDDPFVNFEDERARISQTPEYQSVYDWAASLGTVEEIEEDTEGQLV</sequence>
<dbReference type="GO" id="GO:0006355">
    <property type="term" value="P:regulation of DNA-templated transcription"/>
    <property type="evidence" value="ECO:0007669"/>
    <property type="project" value="InterPro"/>
</dbReference>
<dbReference type="SUPFAM" id="SSF47655">
    <property type="entry name" value="STAT"/>
    <property type="match status" value="1"/>
</dbReference>
<dbReference type="AlphaFoldDB" id="A0A914Q199"/>
<feature type="compositionally biased region" description="Polar residues" evidence="2">
    <location>
        <begin position="84"/>
        <end position="106"/>
    </location>
</feature>
<proteinExistence type="predicted"/>
<feature type="compositionally biased region" description="Low complexity" evidence="2">
    <location>
        <begin position="113"/>
        <end position="124"/>
    </location>
</feature>
<evidence type="ECO:0000256" key="3">
    <source>
        <dbReference type="SAM" id="Phobius"/>
    </source>
</evidence>
<accession>A0A914Q199</accession>
<reference evidence="5" key="1">
    <citation type="submission" date="2022-11" db="UniProtKB">
        <authorList>
            <consortium name="WormBaseParasite"/>
        </authorList>
    </citation>
    <scope>IDENTIFICATION</scope>
</reference>
<keyword evidence="3" id="KW-1133">Transmembrane helix</keyword>
<evidence type="ECO:0000313" key="5">
    <source>
        <dbReference type="WBParaSite" id="PDA_v2.g20928.t1"/>
    </source>
</evidence>
<dbReference type="Proteomes" id="UP000887578">
    <property type="component" value="Unplaced"/>
</dbReference>
<keyword evidence="3" id="KW-0812">Transmembrane</keyword>
<keyword evidence="3" id="KW-0472">Membrane</keyword>
<evidence type="ECO:0000313" key="4">
    <source>
        <dbReference type="Proteomes" id="UP000887578"/>
    </source>
</evidence>
<feature type="coiled-coil region" evidence="1">
    <location>
        <begin position="249"/>
        <end position="290"/>
    </location>
</feature>
<name>A0A914Q199_9BILA</name>
<evidence type="ECO:0000256" key="2">
    <source>
        <dbReference type="SAM" id="MobiDB-lite"/>
    </source>
</evidence>
<keyword evidence="4" id="KW-1185">Reference proteome</keyword>
<protein>
    <submittedName>
        <fullName evidence="5">Uncharacterized protein</fullName>
    </submittedName>
</protein>